<dbReference type="InParanoid" id="A0A1W0VRD3"/>
<name>A0A1W0VRD3_SORBI</name>
<feature type="chain" id="PRO_5012054259" description="Embryo surrounding factor 1 brassicaceae domain-containing protein" evidence="1">
    <location>
        <begin position="20"/>
        <end position="108"/>
    </location>
</feature>
<dbReference type="EMBL" id="CM000769">
    <property type="protein sequence ID" value="OQU75848.1"/>
    <property type="molecule type" value="Genomic_DNA"/>
</dbReference>
<proteinExistence type="predicted"/>
<feature type="signal peptide" evidence="1">
    <location>
        <begin position="1"/>
        <end position="19"/>
    </location>
</feature>
<gene>
    <name evidence="2" type="ORF">SORBI_3010G043350</name>
</gene>
<keyword evidence="3" id="KW-1185">Reference proteome</keyword>
<sequence length="108" mass="11916">MLNVVAILLFLLVLSPANCRPYQLLLEAKSRISNTSANNATMIPSTADGNTADCDLVFCGEHRGCTDGQGNWVEPDQCYCCEPNPDRYNSCYSTRSECRAHCPFCKTT</sequence>
<accession>A0A1W0VRD3</accession>
<reference evidence="3" key="2">
    <citation type="journal article" date="2018" name="Plant J.">
        <title>The Sorghum bicolor reference genome: improved assembly, gene annotations, a transcriptome atlas, and signatures of genome organization.</title>
        <authorList>
            <person name="McCormick R.F."/>
            <person name="Truong S.K."/>
            <person name="Sreedasyam A."/>
            <person name="Jenkins J."/>
            <person name="Shu S."/>
            <person name="Sims D."/>
            <person name="Kennedy M."/>
            <person name="Amirebrahimi M."/>
            <person name="Weers B.D."/>
            <person name="McKinley B."/>
            <person name="Mattison A."/>
            <person name="Morishige D.T."/>
            <person name="Grimwood J."/>
            <person name="Schmutz J."/>
            <person name="Mullet J.E."/>
        </authorList>
    </citation>
    <scope>NUCLEOTIDE SEQUENCE [LARGE SCALE GENOMIC DNA]</scope>
    <source>
        <strain evidence="3">cv. BTx623</strain>
    </source>
</reference>
<evidence type="ECO:0000313" key="3">
    <source>
        <dbReference type="Proteomes" id="UP000000768"/>
    </source>
</evidence>
<keyword evidence="1" id="KW-0732">Signal</keyword>
<evidence type="ECO:0000313" key="2">
    <source>
        <dbReference type="EMBL" id="OQU75848.1"/>
    </source>
</evidence>
<organism evidence="2 3">
    <name type="scientific">Sorghum bicolor</name>
    <name type="common">Sorghum</name>
    <name type="synonym">Sorghum vulgare</name>
    <dbReference type="NCBI Taxonomy" id="4558"/>
    <lineage>
        <taxon>Eukaryota</taxon>
        <taxon>Viridiplantae</taxon>
        <taxon>Streptophyta</taxon>
        <taxon>Embryophyta</taxon>
        <taxon>Tracheophyta</taxon>
        <taxon>Spermatophyta</taxon>
        <taxon>Magnoliopsida</taxon>
        <taxon>Liliopsida</taxon>
        <taxon>Poales</taxon>
        <taxon>Poaceae</taxon>
        <taxon>PACMAD clade</taxon>
        <taxon>Panicoideae</taxon>
        <taxon>Andropogonodae</taxon>
        <taxon>Andropogoneae</taxon>
        <taxon>Sorghinae</taxon>
        <taxon>Sorghum</taxon>
    </lineage>
</organism>
<evidence type="ECO:0008006" key="4">
    <source>
        <dbReference type="Google" id="ProtNLM"/>
    </source>
</evidence>
<dbReference type="AlphaFoldDB" id="A0A1W0VRD3"/>
<reference evidence="2 3" key="1">
    <citation type="journal article" date="2009" name="Nature">
        <title>The Sorghum bicolor genome and the diversification of grasses.</title>
        <authorList>
            <person name="Paterson A.H."/>
            <person name="Bowers J.E."/>
            <person name="Bruggmann R."/>
            <person name="Dubchak I."/>
            <person name="Grimwood J."/>
            <person name="Gundlach H."/>
            <person name="Haberer G."/>
            <person name="Hellsten U."/>
            <person name="Mitros T."/>
            <person name="Poliakov A."/>
            <person name="Schmutz J."/>
            <person name="Spannagl M."/>
            <person name="Tang H."/>
            <person name="Wang X."/>
            <person name="Wicker T."/>
            <person name="Bharti A.K."/>
            <person name="Chapman J."/>
            <person name="Feltus F.A."/>
            <person name="Gowik U."/>
            <person name="Grigoriev I.V."/>
            <person name="Lyons E."/>
            <person name="Maher C.A."/>
            <person name="Martis M."/>
            <person name="Narechania A."/>
            <person name="Otillar R.P."/>
            <person name="Penning B.W."/>
            <person name="Salamov A.A."/>
            <person name="Wang Y."/>
            <person name="Zhang L."/>
            <person name="Carpita N.C."/>
            <person name="Freeling M."/>
            <person name="Gingle A.R."/>
            <person name="Hash C.T."/>
            <person name="Keller B."/>
            <person name="Klein P."/>
            <person name="Kresovich S."/>
            <person name="McCann M.C."/>
            <person name="Ming R."/>
            <person name="Peterson D.G."/>
            <person name="Mehboob-ur-Rahman"/>
            <person name="Ware D."/>
            <person name="Westhoff P."/>
            <person name="Mayer K.F."/>
            <person name="Messing J."/>
            <person name="Rokhsar D.S."/>
        </authorList>
    </citation>
    <scope>NUCLEOTIDE SEQUENCE [LARGE SCALE GENOMIC DNA]</scope>
    <source>
        <strain evidence="3">cv. BTx623</strain>
    </source>
</reference>
<evidence type="ECO:0000256" key="1">
    <source>
        <dbReference type="SAM" id="SignalP"/>
    </source>
</evidence>
<dbReference type="Proteomes" id="UP000000768">
    <property type="component" value="Chromosome 10"/>
</dbReference>
<dbReference type="Gramene" id="OQU75848">
    <property type="protein sequence ID" value="OQU75848"/>
    <property type="gene ID" value="SORBI_3010G043350"/>
</dbReference>
<protein>
    <recommendedName>
        <fullName evidence="4">Embryo surrounding factor 1 brassicaceae domain-containing protein</fullName>
    </recommendedName>
</protein>